<protein>
    <submittedName>
        <fullName evidence="6">Beta-glucosidase</fullName>
    </submittedName>
</protein>
<evidence type="ECO:0000256" key="1">
    <source>
        <dbReference type="ARBA" id="ARBA00010838"/>
    </source>
</evidence>
<name>A0A0K6FMY6_9AGAM</name>
<dbReference type="Gene3D" id="3.20.20.80">
    <property type="entry name" value="Glycosidases"/>
    <property type="match status" value="1"/>
</dbReference>
<dbReference type="AlphaFoldDB" id="A0A0K6FMY6"/>
<feature type="region of interest" description="Disordered" evidence="4">
    <location>
        <begin position="885"/>
        <end position="925"/>
    </location>
</feature>
<dbReference type="PRINTS" id="PR00131">
    <property type="entry name" value="GLHYDRLASE1"/>
</dbReference>
<organism evidence="6 7">
    <name type="scientific">Rhizoctonia solani</name>
    <dbReference type="NCBI Taxonomy" id="456999"/>
    <lineage>
        <taxon>Eukaryota</taxon>
        <taxon>Fungi</taxon>
        <taxon>Dikarya</taxon>
        <taxon>Basidiomycota</taxon>
        <taxon>Agaricomycotina</taxon>
        <taxon>Agaricomycetes</taxon>
        <taxon>Cantharellales</taxon>
        <taxon>Ceratobasidiaceae</taxon>
        <taxon>Rhizoctonia</taxon>
    </lineage>
</organism>
<reference evidence="6 7" key="1">
    <citation type="submission" date="2015-07" db="EMBL/GenBank/DDBJ databases">
        <authorList>
            <person name="Noorani M."/>
        </authorList>
    </citation>
    <scope>NUCLEOTIDE SEQUENCE [LARGE SCALE GENOMIC DNA]</scope>
    <source>
        <strain evidence="6">BBA 69670</strain>
    </source>
</reference>
<dbReference type="FunFam" id="3.20.20.80:FF:000041">
    <property type="entry name" value="Beta-glucosidase 7"/>
    <property type="match status" value="1"/>
</dbReference>
<evidence type="ECO:0000313" key="7">
    <source>
        <dbReference type="Proteomes" id="UP000044841"/>
    </source>
</evidence>
<evidence type="ECO:0000259" key="5">
    <source>
        <dbReference type="PROSITE" id="PS51186"/>
    </source>
</evidence>
<feature type="domain" description="N-acetyltransferase" evidence="5">
    <location>
        <begin position="552"/>
        <end position="693"/>
    </location>
</feature>
<accession>A0A0K6FMY6</accession>
<dbReference type="PROSITE" id="PS51186">
    <property type="entry name" value="GNAT"/>
    <property type="match status" value="1"/>
</dbReference>
<dbReference type="SUPFAM" id="SSF55729">
    <property type="entry name" value="Acyl-CoA N-acyltransferases (Nat)"/>
    <property type="match status" value="1"/>
</dbReference>
<dbReference type="Pfam" id="PF00232">
    <property type="entry name" value="Glyco_hydro_1"/>
    <property type="match status" value="1"/>
</dbReference>
<gene>
    <name evidence="6" type="ORF">RSOLAG22IIIB_07498</name>
</gene>
<dbReference type="SUPFAM" id="SSF51445">
    <property type="entry name" value="(Trans)glycosidases"/>
    <property type="match status" value="1"/>
</dbReference>
<evidence type="ECO:0000256" key="2">
    <source>
        <dbReference type="ARBA" id="ARBA00022801"/>
    </source>
</evidence>
<evidence type="ECO:0000313" key="6">
    <source>
        <dbReference type="EMBL" id="CUA67640.1"/>
    </source>
</evidence>
<dbReference type="Gene3D" id="3.40.630.30">
    <property type="match status" value="1"/>
</dbReference>
<comment type="similarity">
    <text evidence="1">Belongs to the glycosyl hydrolase 1 family.</text>
</comment>
<dbReference type="InterPro" id="IPR001360">
    <property type="entry name" value="Glyco_hydro_1"/>
</dbReference>
<dbReference type="GO" id="GO:0016747">
    <property type="term" value="F:acyltransferase activity, transferring groups other than amino-acyl groups"/>
    <property type="evidence" value="ECO:0007669"/>
    <property type="project" value="InterPro"/>
</dbReference>
<keyword evidence="7" id="KW-1185">Reference proteome</keyword>
<dbReference type="PANTHER" id="PTHR10353">
    <property type="entry name" value="GLYCOSYL HYDROLASE"/>
    <property type="match status" value="1"/>
</dbReference>
<evidence type="ECO:0000256" key="3">
    <source>
        <dbReference type="ARBA" id="ARBA00023295"/>
    </source>
</evidence>
<dbReference type="InterPro" id="IPR033132">
    <property type="entry name" value="GH_1_N_CS"/>
</dbReference>
<proteinExistence type="inferred from homology"/>
<keyword evidence="2" id="KW-0378">Hydrolase</keyword>
<dbReference type="Proteomes" id="UP000044841">
    <property type="component" value="Unassembled WGS sequence"/>
</dbReference>
<dbReference type="GO" id="GO:0005975">
    <property type="term" value="P:carbohydrate metabolic process"/>
    <property type="evidence" value="ECO:0007669"/>
    <property type="project" value="InterPro"/>
</dbReference>
<dbReference type="Pfam" id="PF00583">
    <property type="entry name" value="Acetyltransf_1"/>
    <property type="match status" value="1"/>
</dbReference>
<dbReference type="GO" id="GO:0008422">
    <property type="term" value="F:beta-glucosidase activity"/>
    <property type="evidence" value="ECO:0007669"/>
    <property type="project" value="TreeGrafter"/>
</dbReference>
<dbReference type="PROSITE" id="PS00653">
    <property type="entry name" value="GLYCOSYL_HYDROL_F1_2"/>
    <property type="match status" value="1"/>
</dbReference>
<keyword evidence="3" id="KW-0326">Glycosidase</keyword>
<evidence type="ECO:0000256" key="4">
    <source>
        <dbReference type="SAM" id="MobiDB-lite"/>
    </source>
</evidence>
<feature type="compositionally biased region" description="Polar residues" evidence="4">
    <location>
        <begin position="903"/>
        <end position="922"/>
    </location>
</feature>
<sequence>MPLPSNFLYGYATAAYQIEGGRTDGKGDSIWDTFVHQEGKITNGETGDIACDSYTHYKEDVALLKQFGATTYRFSISWSRVIPLGGRNDPVNEAGIKYYNNLIDELVKEGIAPMVTLYHWDLPQALEDKYSGWLNKEEVSADFERYARVCFERFGDRVKHWITLNEPWCAASWGYATGWMAPGRTSDRKKNPVGDTKTEPWIVGHSLLISHAKAVKLYREEFKPSQKGQIGITLNCDWAEPYDESPEGKFPLPTHEYLGSYPESMKRMLGSRTPDFAPEERSLVLNSSDFFGLNSYTTNLIKAPTTSNTEVAPDASLTGKAIADQIPDSSTLEAFACVPDTQIGRDGKLIGRQGEAPWLVSCPWGFRKLLRYINEKYIRDSGLVIMITEQGYPVWREYELPLDKIIDDKDRQEYFAGYLGEVLGAVEEDGIKIGSYVAWTLIDNFEWAAGFNQRFGSAYIDHKNGHKRIPKDSGNSARDHRVSIKEEKPTFRIKLKPNIATTPTKPASWLPYATKPSRDSDKPPLVECFQVEEMAWSHPVGARLRAEQQAEFDVRYGEPGAEPGIKPTAEDVALFIVSYPVSPTINIQNTKVDTGITAPVACAALRNLGDDYFEIKRMYAVPDGRGTGAALSVLASLEYYARGIGSHGLKLETGSMQDDAKRFYQKHGYEAIPLFGGYKHAKFSNCYKKVFSTVPRRKLGSDHPVQSRPPHNMSSGAISNVNDSHETIPLVPPQLPSFLDNIFNLKPILGNPTREEVKLVHEAIRALNNFPHTSELKNTELSLELSQYLFDIQMICHRQKYPTSVLPNDMVYDPPTLPSYIPIKLKSVTGPPSNKEIALVHTALRISESFANVPSIFDSDFHVELSQHLFDIQLARHVQRSIVQRAPPAILTPQTAPRRDTSGTDASNIPESHTPPTATSGQVAEPGETQHLTPFHEAVNQNQNPNNDPHRTTELMIEIRDTLKNVNRVLIGSQNSLARGLNSSLNHCNSYKGSITYDLGGHSLINDRGEVPEAYNLPTFKSPGNRGNVSFAIDNLSENELARYLQFYSLGEDMIEEGEELKIKSDLLNDAKAALSRRLYLNRR</sequence>
<dbReference type="InterPro" id="IPR016181">
    <property type="entry name" value="Acyl_CoA_acyltransferase"/>
</dbReference>
<dbReference type="InterPro" id="IPR000182">
    <property type="entry name" value="GNAT_dom"/>
</dbReference>
<dbReference type="EMBL" id="CYGV01000169">
    <property type="protein sequence ID" value="CUA67640.1"/>
    <property type="molecule type" value="Genomic_DNA"/>
</dbReference>
<dbReference type="PANTHER" id="PTHR10353:SF36">
    <property type="entry name" value="LP05116P"/>
    <property type="match status" value="1"/>
</dbReference>
<dbReference type="InterPro" id="IPR017853">
    <property type="entry name" value="GH"/>
</dbReference>